<dbReference type="Pfam" id="PF00639">
    <property type="entry name" value="Rotamase"/>
    <property type="match status" value="1"/>
</dbReference>
<feature type="domain" description="PpiC" evidence="3">
    <location>
        <begin position="239"/>
        <end position="343"/>
    </location>
</feature>
<dbReference type="InterPro" id="IPR027304">
    <property type="entry name" value="Trigger_fact/SurA_dom_sf"/>
</dbReference>
<feature type="domain" description="PpiC" evidence="3">
    <location>
        <begin position="133"/>
        <end position="234"/>
    </location>
</feature>
<dbReference type="InterPro" id="IPR006665">
    <property type="entry name" value="OmpA-like"/>
</dbReference>
<keyword evidence="1" id="KW-0697">Rotamase</keyword>
<evidence type="ECO:0000256" key="2">
    <source>
        <dbReference type="PROSITE-ProRule" id="PRU00473"/>
    </source>
</evidence>
<evidence type="ECO:0000259" key="3">
    <source>
        <dbReference type="PROSITE" id="PS50198"/>
    </source>
</evidence>
<dbReference type="InterPro" id="IPR046357">
    <property type="entry name" value="PPIase_dom_sf"/>
</dbReference>
<dbReference type="SUPFAM" id="SSF54534">
    <property type="entry name" value="FKBP-like"/>
    <property type="match status" value="2"/>
</dbReference>
<dbReference type="OrthoDB" id="14196at2"/>
<evidence type="ECO:0000313" key="6">
    <source>
        <dbReference type="Proteomes" id="UP000004095"/>
    </source>
</evidence>
<dbReference type="PROSITE" id="PS51257">
    <property type="entry name" value="PROKAR_LIPOPROTEIN"/>
    <property type="match status" value="1"/>
</dbReference>
<evidence type="ECO:0000313" key="5">
    <source>
        <dbReference type="EMBL" id="EAY29742.1"/>
    </source>
</evidence>
<gene>
    <name evidence="5" type="ORF">M23134_05614</name>
</gene>
<dbReference type="InterPro" id="IPR023058">
    <property type="entry name" value="PPIase_PpiC_CS"/>
</dbReference>
<dbReference type="PROSITE" id="PS01096">
    <property type="entry name" value="PPIC_PPIASE_1"/>
    <property type="match status" value="1"/>
</dbReference>
<protein>
    <submittedName>
        <fullName evidence="5">Putative exported isomerase</fullName>
    </submittedName>
</protein>
<dbReference type="PROSITE" id="PS50198">
    <property type="entry name" value="PPIC_PPIASE_2"/>
    <property type="match status" value="2"/>
</dbReference>
<dbReference type="AlphaFoldDB" id="A1ZI74"/>
<name>A1ZI74_MICM2</name>
<dbReference type="EMBL" id="AAWS01000009">
    <property type="protein sequence ID" value="EAY29742.1"/>
    <property type="molecule type" value="Genomic_DNA"/>
</dbReference>
<keyword evidence="2" id="KW-0472">Membrane</keyword>
<dbReference type="PROSITE" id="PS51123">
    <property type="entry name" value="OMPA_2"/>
    <property type="match status" value="1"/>
</dbReference>
<sequence length="777" mass="89502">MFKNSVCTKAGLYVLGLCVALVSCTTTKKTTSSKSKVIATLGANPIYLSDFKYTYEKSLKNKDSAYTRSSVSSYLDLYIKFKLKILAAQKKGIDTTDAFNNELSTYKEQLAKPYLTDKAKVEELVREAYDRLKEEVRVSHILVKVDKEAEPQDTVVAYNKILELRKTVLNGKSFEQVASTHSQSPSAKQGGNIGYFTALQMVYPFENASYQTQVGSISDLLRTKFGYHFLKVTDRRKASGKIQTAHIMIMQPAKANAKDSIEAKRKIDKIYERLKAGEDWDKLCRQFSEDQPSKNKGGVLPEFGVGEAIPEFEQASFQLKEVGDFSKPVYTPYSGWHIIKLMKKRTLDTFTEVEPFIRQKVAKDSRLKVTHRSFIAKLKKINNFRLNPKVANKAIAKAGTTLLKGVWKYSPTHNGLKEGLISFEDKVLKIKKTYTVKDFFDYVVLKQVPKSNIATPTHYMRLLLDNYVDYSALDFERNNLNAKYKDYRMLVKEYKEGMMLFQMMNDKVWNKAIMDTAGARKFFEANREKYRWGKRANATIYSVANAQIMTQLKTRLVQPSYLVSKVKVNNVYFDKEQKVLDQNAQRTLLSVANLLKKNRHYKLELSGHIDPAEPVGLSSQRLQNTLDFLLRQRIGVDRITTKDYKNSKPVSIKDRRRNRRIEFAFYSSQKKDLVNELNLTNPLNVKVNQGVYEKGENDFVDKIAWEKGKTELQDKDRLVLVVIEDVLQPRLKTYKETRGKVIANYQTYLEKEWLESLKKEYPVQVNQEVIDQLVSKK</sequence>
<dbReference type="GO" id="GO:0016020">
    <property type="term" value="C:membrane"/>
    <property type="evidence" value="ECO:0007669"/>
    <property type="project" value="UniProtKB-UniRule"/>
</dbReference>
<evidence type="ECO:0000256" key="1">
    <source>
        <dbReference type="PROSITE-ProRule" id="PRU00278"/>
    </source>
</evidence>
<comment type="caution">
    <text evidence="5">The sequence shown here is derived from an EMBL/GenBank/DDBJ whole genome shotgun (WGS) entry which is preliminary data.</text>
</comment>
<organism evidence="5 6">
    <name type="scientific">Microscilla marina ATCC 23134</name>
    <dbReference type="NCBI Taxonomy" id="313606"/>
    <lineage>
        <taxon>Bacteria</taxon>
        <taxon>Pseudomonadati</taxon>
        <taxon>Bacteroidota</taxon>
        <taxon>Cytophagia</taxon>
        <taxon>Cytophagales</taxon>
        <taxon>Microscillaceae</taxon>
        <taxon>Microscilla</taxon>
    </lineage>
</organism>
<dbReference type="RefSeq" id="WP_004155487.1">
    <property type="nucleotide sequence ID" value="NZ_AAWS01000009.1"/>
</dbReference>
<keyword evidence="6" id="KW-1185">Reference proteome</keyword>
<dbReference type="PANTHER" id="PTHR47245:SF2">
    <property type="entry name" value="PEPTIDYL-PROLYL CIS-TRANS ISOMERASE HP_0175-RELATED"/>
    <property type="match status" value="1"/>
</dbReference>
<dbReference type="Pfam" id="PF13616">
    <property type="entry name" value="Rotamase_3"/>
    <property type="match status" value="1"/>
</dbReference>
<keyword evidence="1 5" id="KW-0413">Isomerase</keyword>
<dbReference type="SUPFAM" id="SSF103088">
    <property type="entry name" value="OmpA-like"/>
    <property type="match status" value="1"/>
</dbReference>
<accession>A1ZI74</accession>
<dbReference type="InterPro" id="IPR000297">
    <property type="entry name" value="PPIase_PpiC"/>
</dbReference>
<dbReference type="PANTHER" id="PTHR47245">
    <property type="entry name" value="PEPTIDYLPROLYL ISOMERASE"/>
    <property type="match status" value="1"/>
</dbReference>
<dbReference type="eggNOG" id="COG0760">
    <property type="taxonomic scope" value="Bacteria"/>
</dbReference>
<proteinExistence type="predicted"/>
<dbReference type="SUPFAM" id="SSF109998">
    <property type="entry name" value="Triger factor/SurA peptide-binding domain-like"/>
    <property type="match status" value="1"/>
</dbReference>
<dbReference type="InterPro" id="IPR050245">
    <property type="entry name" value="PrsA_foldase"/>
</dbReference>
<evidence type="ECO:0000259" key="4">
    <source>
        <dbReference type="PROSITE" id="PS51123"/>
    </source>
</evidence>
<reference evidence="5 6" key="1">
    <citation type="submission" date="2007-01" db="EMBL/GenBank/DDBJ databases">
        <authorList>
            <person name="Haygood M."/>
            <person name="Podell S."/>
            <person name="Anderson C."/>
            <person name="Hopkinson B."/>
            <person name="Roe K."/>
            <person name="Barbeau K."/>
            <person name="Gaasterland T."/>
            <person name="Ferriera S."/>
            <person name="Johnson J."/>
            <person name="Kravitz S."/>
            <person name="Beeson K."/>
            <person name="Sutton G."/>
            <person name="Rogers Y.-H."/>
            <person name="Friedman R."/>
            <person name="Frazier M."/>
            <person name="Venter J.C."/>
        </authorList>
    </citation>
    <scope>NUCLEOTIDE SEQUENCE [LARGE SCALE GENOMIC DNA]</scope>
    <source>
        <strain evidence="5 6">ATCC 23134</strain>
    </source>
</reference>
<dbReference type="Gene3D" id="3.10.50.40">
    <property type="match status" value="2"/>
</dbReference>
<dbReference type="Gene3D" id="3.30.1330.60">
    <property type="entry name" value="OmpA-like domain"/>
    <property type="match status" value="1"/>
</dbReference>
<dbReference type="Proteomes" id="UP000004095">
    <property type="component" value="Unassembled WGS sequence"/>
</dbReference>
<dbReference type="InterPro" id="IPR036737">
    <property type="entry name" value="OmpA-like_sf"/>
</dbReference>
<feature type="domain" description="OmpA-like" evidence="4">
    <location>
        <begin position="560"/>
        <end position="669"/>
    </location>
</feature>
<dbReference type="GO" id="GO:0003755">
    <property type="term" value="F:peptidyl-prolyl cis-trans isomerase activity"/>
    <property type="evidence" value="ECO:0007669"/>
    <property type="project" value="UniProtKB-KW"/>
</dbReference>